<dbReference type="AlphaFoldDB" id="A0A164NM80"/>
<name>A0A164NM80_9AGAM</name>
<feature type="region of interest" description="Disordered" evidence="1">
    <location>
        <begin position="315"/>
        <end position="355"/>
    </location>
</feature>
<gene>
    <name evidence="2" type="ORF">SISNIDRAFT_490650</name>
</gene>
<protein>
    <submittedName>
        <fullName evidence="2">Uncharacterized protein</fullName>
    </submittedName>
</protein>
<proteinExistence type="predicted"/>
<evidence type="ECO:0000313" key="2">
    <source>
        <dbReference type="EMBL" id="KZS87841.1"/>
    </source>
</evidence>
<evidence type="ECO:0000256" key="1">
    <source>
        <dbReference type="SAM" id="MobiDB-lite"/>
    </source>
</evidence>
<organism evidence="2 3">
    <name type="scientific">Sistotremastrum niveocremeum HHB9708</name>
    <dbReference type="NCBI Taxonomy" id="1314777"/>
    <lineage>
        <taxon>Eukaryota</taxon>
        <taxon>Fungi</taxon>
        <taxon>Dikarya</taxon>
        <taxon>Basidiomycota</taxon>
        <taxon>Agaricomycotina</taxon>
        <taxon>Agaricomycetes</taxon>
        <taxon>Sistotremastrales</taxon>
        <taxon>Sistotremastraceae</taxon>
        <taxon>Sertulicium</taxon>
        <taxon>Sertulicium niveocremeum</taxon>
    </lineage>
</organism>
<accession>A0A164NM80</accession>
<sequence>MSASLAQSVNPSTGDLSISGSEGHAASAIGSDSQDVARRKRTLSGLSEPDSDSNQFQQEKRTRTEENAAMPPTQTPHIPPGAYHHPSWNQPPPPVIKMNTGVPYPVHMSFIENFKLDDHSQKLLLPFINLLENEESGIAMQKAMQFALSLRAAQVNDAVLFVAENNAHMLTIMDERYHANFTVSADQKDDILELCKKTIFESGRVEFGESLWTAVSDTVKFKAADLGLGTALTHKSAQNKVNSVIKRQCSVAKDQVRLQVETAVANSVPFATFERQMYREFFGEYGITVIPDSFTASLVQMRAYTHKNLIVDHDAGNADPDPSSTLADVPVAASAPVKRKPGRPPKDAAKKKAATDGKAVVSRLTPFFAGLETEMKQTRDKYVDKPEDLAKHLRELRLEDDLRCGAVTKDDKGKVIEKGTHSKEKNAPTIQLASHTFPKADENSLESIIAANRAQPAVDLPRNAGNAFFPHMQSQNPMSVQGQGNIPFNFMGGAGYPGGPSNWGGMAATANGSMGGFNPMMGQMGGFGGGMAGFGTGNVAGPSGSNMGGANVGM</sequence>
<feature type="compositionally biased region" description="Basic and acidic residues" evidence="1">
    <location>
        <begin position="344"/>
        <end position="355"/>
    </location>
</feature>
<reference evidence="2 3" key="1">
    <citation type="journal article" date="2016" name="Mol. Biol. Evol.">
        <title>Comparative Genomics of Early-Diverging Mushroom-Forming Fungi Provides Insights into the Origins of Lignocellulose Decay Capabilities.</title>
        <authorList>
            <person name="Nagy L.G."/>
            <person name="Riley R."/>
            <person name="Tritt A."/>
            <person name="Adam C."/>
            <person name="Daum C."/>
            <person name="Floudas D."/>
            <person name="Sun H."/>
            <person name="Yadav J.S."/>
            <person name="Pangilinan J."/>
            <person name="Larsson K.H."/>
            <person name="Matsuura K."/>
            <person name="Barry K."/>
            <person name="Labutti K."/>
            <person name="Kuo R."/>
            <person name="Ohm R.A."/>
            <person name="Bhattacharya S.S."/>
            <person name="Shirouzu T."/>
            <person name="Yoshinaga Y."/>
            <person name="Martin F.M."/>
            <person name="Grigoriev I.V."/>
            <person name="Hibbett D.S."/>
        </authorList>
    </citation>
    <scope>NUCLEOTIDE SEQUENCE [LARGE SCALE GENOMIC DNA]</scope>
    <source>
        <strain evidence="2 3">HHB9708</strain>
    </source>
</reference>
<feature type="region of interest" description="Disordered" evidence="1">
    <location>
        <begin position="1"/>
        <end position="94"/>
    </location>
</feature>
<keyword evidence="3" id="KW-1185">Reference proteome</keyword>
<dbReference type="EMBL" id="KV419443">
    <property type="protein sequence ID" value="KZS87841.1"/>
    <property type="molecule type" value="Genomic_DNA"/>
</dbReference>
<feature type="compositionally biased region" description="Polar residues" evidence="1">
    <location>
        <begin position="1"/>
        <end position="20"/>
    </location>
</feature>
<evidence type="ECO:0000313" key="3">
    <source>
        <dbReference type="Proteomes" id="UP000076722"/>
    </source>
</evidence>
<dbReference type="Proteomes" id="UP000076722">
    <property type="component" value="Unassembled WGS sequence"/>
</dbReference>